<keyword evidence="2" id="KW-1185">Reference proteome</keyword>
<sequence length="118" mass="13330">YANICNAFHHCYLANIKTSAVSKSEMNSYINKHYCLASVKLVRVFASTFANFSLIISQDDKAKVGLDILAVGRTFQSIQSFNEPVIVSDHNFSHRVKQKLIPLVYLIINSKNTNESLY</sequence>
<evidence type="ECO:0000313" key="2">
    <source>
        <dbReference type="Proteomes" id="UP000789901"/>
    </source>
</evidence>
<evidence type="ECO:0000313" key="1">
    <source>
        <dbReference type="EMBL" id="CAG8845228.1"/>
    </source>
</evidence>
<proteinExistence type="predicted"/>
<dbReference type="EMBL" id="CAJVQB010078728">
    <property type="protein sequence ID" value="CAG8845228.1"/>
    <property type="molecule type" value="Genomic_DNA"/>
</dbReference>
<feature type="non-terminal residue" evidence="1">
    <location>
        <position position="1"/>
    </location>
</feature>
<dbReference type="Proteomes" id="UP000789901">
    <property type="component" value="Unassembled WGS sequence"/>
</dbReference>
<comment type="caution">
    <text evidence="1">The sequence shown here is derived from an EMBL/GenBank/DDBJ whole genome shotgun (WGS) entry which is preliminary data.</text>
</comment>
<accession>A0ABN7X0P3</accession>
<reference evidence="1 2" key="1">
    <citation type="submission" date="2021-06" db="EMBL/GenBank/DDBJ databases">
        <authorList>
            <person name="Kallberg Y."/>
            <person name="Tangrot J."/>
            <person name="Rosling A."/>
        </authorList>
    </citation>
    <scope>NUCLEOTIDE SEQUENCE [LARGE SCALE GENOMIC DNA]</scope>
    <source>
        <strain evidence="1 2">120-4 pot B 10/14</strain>
    </source>
</reference>
<name>A0ABN7X0P3_GIGMA</name>
<protein>
    <submittedName>
        <fullName evidence="1">26405_t:CDS:1</fullName>
    </submittedName>
</protein>
<gene>
    <name evidence="1" type="ORF">GMARGA_LOCUS37523</name>
</gene>
<organism evidence="1 2">
    <name type="scientific">Gigaspora margarita</name>
    <dbReference type="NCBI Taxonomy" id="4874"/>
    <lineage>
        <taxon>Eukaryota</taxon>
        <taxon>Fungi</taxon>
        <taxon>Fungi incertae sedis</taxon>
        <taxon>Mucoromycota</taxon>
        <taxon>Glomeromycotina</taxon>
        <taxon>Glomeromycetes</taxon>
        <taxon>Diversisporales</taxon>
        <taxon>Gigasporaceae</taxon>
        <taxon>Gigaspora</taxon>
    </lineage>
</organism>